<dbReference type="EMBL" id="RJMR01000007">
    <property type="protein sequence ID" value="RSI23240.1"/>
    <property type="molecule type" value="Genomic_DNA"/>
</dbReference>
<evidence type="ECO:0000256" key="5">
    <source>
        <dbReference type="ARBA" id="ARBA00022676"/>
    </source>
</evidence>
<gene>
    <name evidence="11" type="primary">malQ</name>
    <name evidence="11" type="ORF">D8881_09155</name>
</gene>
<evidence type="ECO:0000256" key="4">
    <source>
        <dbReference type="ARBA" id="ARBA00020295"/>
    </source>
</evidence>
<dbReference type="AlphaFoldDB" id="A0A428AKU2"/>
<dbReference type="Pfam" id="PF02446">
    <property type="entry name" value="Glyco_hydro_77"/>
    <property type="match status" value="1"/>
</dbReference>
<dbReference type="GO" id="GO:0005975">
    <property type="term" value="P:carbohydrate metabolic process"/>
    <property type="evidence" value="ECO:0007669"/>
    <property type="project" value="InterPro"/>
</dbReference>
<dbReference type="GO" id="GO:0004134">
    <property type="term" value="F:4-alpha-glucanotransferase activity"/>
    <property type="evidence" value="ECO:0007669"/>
    <property type="project" value="UniProtKB-EC"/>
</dbReference>
<name>A0A428AKU2_STRSA</name>
<dbReference type="SUPFAM" id="SSF51445">
    <property type="entry name" value="(Trans)glycosidases"/>
    <property type="match status" value="1"/>
</dbReference>
<dbReference type="InterPro" id="IPR003385">
    <property type="entry name" value="Glyco_hydro_77"/>
</dbReference>
<evidence type="ECO:0000256" key="6">
    <source>
        <dbReference type="ARBA" id="ARBA00022679"/>
    </source>
</evidence>
<keyword evidence="6 10" id="KW-0808">Transferase</keyword>
<evidence type="ECO:0000313" key="12">
    <source>
        <dbReference type="Proteomes" id="UP000280549"/>
    </source>
</evidence>
<dbReference type="EC" id="2.4.1.25" evidence="3 10"/>
<reference evidence="11 12" key="1">
    <citation type="submission" date="2018-11" db="EMBL/GenBank/DDBJ databases">
        <title>Species Designations Belie Phenotypic and Genotypic Heterogeneity in Oral Streptococci.</title>
        <authorList>
            <person name="Velsko I."/>
        </authorList>
    </citation>
    <scope>NUCLEOTIDE SEQUENCE [LARGE SCALE GENOMIC DNA]</scope>
    <source>
        <strain evidence="11 12">BCC20</strain>
    </source>
</reference>
<evidence type="ECO:0000256" key="2">
    <source>
        <dbReference type="ARBA" id="ARBA00005684"/>
    </source>
</evidence>
<dbReference type="Proteomes" id="UP000280549">
    <property type="component" value="Unassembled WGS sequence"/>
</dbReference>
<organism evidence="11 12">
    <name type="scientific">Streptococcus sanguinis</name>
    <dbReference type="NCBI Taxonomy" id="1305"/>
    <lineage>
        <taxon>Bacteria</taxon>
        <taxon>Bacillati</taxon>
        <taxon>Bacillota</taxon>
        <taxon>Bacilli</taxon>
        <taxon>Lactobacillales</taxon>
        <taxon>Streptococcaceae</taxon>
        <taxon>Streptococcus</taxon>
    </lineage>
</organism>
<dbReference type="NCBIfam" id="NF011080">
    <property type="entry name" value="PRK14508.1-3"/>
    <property type="match status" value="1"/>
</dbReference>
<comment type="caution">
    <text evidence="11">The sequence shown here is derived from an EMBL/GenBank/DDBJ whole genome shotgun (WGS) entry which is preliminary data.</text>
</comment>
<proteinExistence type="inferred from homology"/>
<dbReference type="NCBIfam" id="TIGR00217">
    <property type="entry name" value="malQ"/>
    <property type="match status" value="1"/>
</dbReference>
<dbReference type="Gene3D" id="3.20.20.80">
    <property type="entry name" value="Glycosidases"/>
    <property type="match status" value="1"/>
</dbReference>
<evidence type="ECO:0000313" key="11">
    <source>
        <dbReference type="EMBL" id="RSI23240.1"/>
    </source>
</evidence>
<dbReference type="PANTHER" id="PTHR32438">
    <property type="entry name" value="4-ALPHA-GLUCANOTRANSFERASE DPE1, CHLOROPLASTIC/AMYLOPLASTIC"/>
    <property type="match status" value="1"/>
</dbReference>
<keyword evidence="5 10" id="KW-0328">Glycosyltransferase</keyword>
<dbReference type="NCBIfam" id="NF011078">
    <property type="entry name" value="PRK14508.1-1"/>
    <property type="match status" value="1"/>
</dbReference>
<dbReference type="PANTHER" id="PTHR32438:SF5">
    <property type="entry name" value="4-ALPHA-GLUCANOTRANSFERASE DPE1, CHLOROPLASTIC_AMYLOPLASTIC"/>
    <property type="match status" value="1"/>
</dbReference>
<dbReference type="InterPro" id="IPR017853">
    <property type="entry name" value="GH"/>
</dbReference>
<keyword evidence="7 10" id="KW-0119">Carbohydrate metabolism</keyword>
<comment type="similarity">
    <text evidence="2 10">Belongs to the disproportionating enzyme family.</text>
</comment>
<evidence type="ECO:0000256" key="3">
    <source>
        <dbReference type="ARBA" id="ARBA00012560"/>
    </source>
</evidence>
<evidence type="ECO:0000256" key="10">
    <source>
        <dbReference type="RuleBase" id="RU361207"/>
    </source>
</evidence>
<evidence type="ECO:0000256" key="9">
    <source>
        <dbReference type="ARBA" id="ARBA00031501"/>
    </source>
</evidence>
<comment type="catalytic activity">
    <reaction evidence="1 10">
        <text>Transfers a segment of a (1-&gt;4)-alpha-D-glucan to a new position in an acceptor, which may be glucose or a (1-&gt;4)-alpha-D-glucan.</text>
        <dbReference type="EC" id="2.4.1.25"/>
    </reaction>
</comment>
<evidence type="ECO:0000256" key="7">
    <source>
        <dbReference type="ARBA" id="ARBA00023277"/>
    </source>
</evidence>
<sequence length="503" mass="57876">MKKRQSGVLMHISSLPGKYGIGSFGQSAYDFVDFLVRTKQRYWQILPLGTTSYGDSPYQSFSAFAGNTYFIDFDILIEEGLLNEADVKGADFGDDPRKVDYAKIFDARRPIMEKAVARFLKADDLSDYESFVEQNAAWLEVFAEYMAIKEHFDNLAWTEWPDEAIRRREATSLASYREKLANKLTYHRVTQYLFFKQWLKLKAYANEHHIEIVGDMPIYVAADSADVWAQPHFFKTDAVGKPTCVAGCPPDEFSETGQLWGNPIYDWEAMDKDGYAWWIERLRESFKIYDIVRIDHFRGFESYWEVPAGSETSASGKWVKGPDYKLFAAVKEALGDLNIIAEDLGFMTDEVIELRERTGFPGMKILQFAFNPDDESIDSPHLAPNNSVMYTGTHDNNTVLGWYKDEIDDATRQYMAQYTNRKEYETVPHAMLRTIFASVSFMAIATMQDLLELDSAARMNYPSTIGGNWTWRMTAEELNPIVEGELYSLTKTYRRMNTDLINE</sequence>
<protein>
    <recommendedName>
        <fullName evidence="4 10">4-alpha-glucanotransferase</fullName>
        <ecNumber evidence="3 10">2.4.1.25</ecNumber>
    </recommendedName>
    <alternativeName>
        <fullName evidence="8 10">Amylomaltase</fullName>
    </alternativeName>
    <alternativeName>
        <fullName evidence="9 10">Disproportionating enzyme</fullName>
    </alternativeName>
</protein>
<accession>A0A428AKU2</accession>
<evidence type="ECO:0000256" key="8">
    <source>
        <dbReference type="ARBA" id="ARBA00031423"/>
    </source>
</evidence>
<dbReference type="RefSeq" id="WP_002922704.1">
    <property type="nucleotide sequence ID" value="NZ_CP071413.1"/>
</dbReference>
<evidence type="ECO:0000256" key="1">
    <source>
        <dbReference type="ARBA" id="ARBA00000439"/>
    </source>
</evidence>